<feature type="compositionally biased region" description="Basic residues" evidence="1">
    <location>
        <begin position="1"/>
        <end position="14"/>
    </location>
</feature>
<dbReference type="EMBL" id="CP020373">
    <property type="protein sequence ID" value="AZQ13237.1"/>
    <property type="molecule type" value="Genomic_DNA"/>
</dbReference>
<name>A0ABM7DX61_9GAMM</name>
<protein>
    <submittedName>
        <fullName evidence="2">Uncharacterized protein</fullName>
    </submittedName>
</protein>
<feature type="region of interest" description="Disordered" evidence="1">
    <location>
        <begin position="1"/>
        <end position="20"/>
    </location>
</feature>
<accession>A0ABM7DX61</accession>
<dbReference type="Proteomes" id="UP000278437">
    <property type="component" value="Chromosome"/>
</dbReference>
<sequence>MQKHTQQKAQHHSAKPAPAGAARVTGLLLLLSLFSTQG</sequence>
<reference evidence="3" key="1">
    <citation type="submission" date="2017-03" db="EMBL/GenBank/DDBJ databases">
        <title>Full genome sequence of a non-lethal Shewanella isolate that potentiates virulence of Vibio parahaemolyticus causing acute hepatopancreatic necrosis disease (AHPND) in shrimp.</title>
        <authorList>
            <person name="Prachumwat A."/>
            <person name="Sritunyalucksana K."/>
        </authorList>
    </citation>
    <scope>NUCLEOTIDE SEQUENCE [LARGE SCALE GENOMIC DNA]</scope>
    <source>
        <strain evidence="3">TH2012</strain>
    </source>
</reference>
<keyword evidence="3" id="KW-1185">Reference proteome</keyword>
<evidence type="ECO:0000313" key="3">
    <source>
        <dbReference type="Proteomes" id="UP000278437"/>
    </source>
</evidence>
<evidence type="ECO:0000313" key="2">
    <source>
        <dbReference type="EMBL" id="AZQ13237.1"/>
    </source>
</evidence>
<organism evidence="2 3">
    <name type="scientific">Shewanella khirikhana</name>
    <dbReference type="NCBI Taxonomy" id="1965282"/>
    <lineage>
        <taxon>Bacteria</taxon>
        <taxon>Pseudomonadati</taxon>
        <taxon>Pseudomonadota</taxon>
        <taxon>Gammaproteobacteria</taxon>
        <taxon>Alteromonadales</taxon>
        <taxon>Shewanellaceae</taxon>
        <taxon>Shewanella</taxon>
    </lineage>
</organism>
<gene>
    <name evidence="2" type="ORF">STH12_04211</name>
</gene>
<proteinExistence type="predicted"/>
<evidence type="ECO:0000256" key="1">
    <source>
        <dbReference type="SAM" id="MobiDB-lite"/>
    </source>
</evidence>